<feature type="coiled-coil region" evidence="1">
    <location>
        <begin position="114"/>
        <end position="155"/>
    </location>
</feature>
<feature type="region of interest" description="Disordered" evidence="2">
    <location>
        <begin position="64"/>
        <end position="90"/>
    </location>
</feature>
<dbReference type="EMBL" id="ASPP01009690">
    <property type="protein sequence ID" value="ETO23808.1"/>
    <property type="molecule type" value="Genomic_DNA"/>
</dbReference>
<evidence type="ECO:0000313" key="4">
    <source>
        <dbReference type="Proteomes" id="UP000023152"/>
    </source>
</evidence>
<feature type="region of interest" description="Disordered" evidence="2">
    <location>
        <begin position="221"/>
        <end position="246"/>
    </location>
</feature>
<feature type="compositionally biased region" description="Polar residues" evidence="2">
    <location>
        <begin position="235"/>
        <end position="246"/>
    </location>
</feature>
<keyword evidence="4" id="KW-1185">Reference proteome</keyword>
<dbReference type="AlphaFoldDB" id="X6ND36"/>
<evidence type="ECO:0000313" key="3">
    <source>
        <dbReference type="EMBL" id="ETO23808.1"/>
    </source>
</evidence>
<dbReference type="Proteomes" id="UP000023152">
    <property type="component" value="Unassembled WGS sequence"/>
</dbReference>
<name>X6ND36_RETFI</name>
<protein>
    <submittedName>
        <fullName evidence="3">Uncharacterized protein</fullName>
    </submittedName>
</protein>
<evidence type="ECO:0000256" key="2">
    <source>
        <dbReference type="SAM" id="MobiDB-lite"/>
    </source>
</evidence>
<accession>X6ND36</accession>
<reference evidence="3 4" key="1">
    <citation type="journal article" date="2013" name="Curr. Biol.">
        <title>The Genome of the Foraminiferan Reticulomyxa filosa.</title>
        <authorList>
            <person name="Glockner G."/>
            <person name="Hulsmann N."/>
            <person name="Schleicher M."/>
            <person name="Noegel A.A."/>
            <person name="Eichinger L."/>
            <person name="Gallinger C."/>
            <person name="Pawlowski J."/>
            <person name="Sierra R."/>
            <person name="Euteneuer U."/>
            <person name="Pillet L."/>
            <person name="Moustafa A."/>
            <person name="Platzer M."/>
            <person name="Groth M."/>
            <person name="Szafranski K."/>
            <person name="Schliwa M."/>
        </authorList>
    </citation>
    <scope>NUCLEOTIDE SEQUENCE [LARGE SCALE GENOMIC DNA]</scope>
</reference>
<evidence type="ECO:0000256" key="1">
    <source>
        <dbReference type="SAM" id="Coils"/>
    </source>
</evidence>
<sequence>MTHIFYIFSLFLKAWEDNNNNNINNQMAETMSITDDSLALGATKSPVEDTHQHQISSTFVVHGHEDEFDHSTNKSPRADTRDKEEEESMAYGTKHENVHTMFTYDTTTLDGKFTKELSQVIENYEHQLVEAEKRNEETNKKLEDFKKKYDTLNHKHQENSQKLKEQEINGIKTILTNDIKEDILKYFEVADVEQEEKEKWTDLSIAELLRKCEELKLEEKQVEEKEMGKNHRPSVDNSKPNKLGSQTNSLQHVGEVFIALFLGVAIGIYGNKKKWWDGWF</sequence>
<keyword evidence="1" id="KW-0175">Coiled coil</keyword>
<feature type="compositionally biased region" description="Basic and acidic residues" evidence="2">
    <location>
        <begin position="64"/>
        <end position="83"/>
    </location>
</feature>
<gene>
    <name evidence="3" type="ORF">RFI_13367</name>
</gene>
<comment type="caution">
    <text evidence="3">The sequence shown here is derived from an EMBL/GenBank/DDBJ whole genome shotgun (WGS) entry which is preliminary data.</text>
</comment>
<organism evidence="3 4">
    <name type="scientific">Reticulomyxa filosa</name>
    <dbReference type="NCBI Taxonomy" id="46433"/>
    <lineage>
        <taxon>Eukaryota</taxon>
        <taxon>Sar</taxon>
        <taxon>Rhizaria</taxon>
        <taxon>Retaria</taxon>
        <taxon>Foraminifera</taxon>
        <taxon>Monothalamids</taxon>
        <taxon>Reticulomyxidae</taxon>
        <taxon>Reticulomyxa</taxon>
    </lineage>
</organism>
<proteinExistence type="predicted"/>